<accession>A0A482WN46</accession>
<keyword evidence="2" id="KW-1185">Reference proteome</keyword>
<dbReference type="InParanoid" id="A0A482WN46"/>
<dbReference type="AlphaFoldDB" id="A0A482WN46"/>
<sequence>MRFGNMTSSSQVPVIKITAHCGPDPELIENHVCLPTTASNTHINPYARQESYSAQSRRFLSVDELSCLAQRNALTFQSAVPDRGVSFDKLQVPSVSCA</sequence>
<gene>
    <name evidence="1" type="ORF">LSTR_LSTR010001</name>
</gene>
<protein>
    <submittedName>
        <fullName evidence="1">Uncharacterized protein</fullName>
    </submittedName>
</protein>
<comment type="caution">
    <text evidence="1">The sequence shown here is derived from an EMBL/GenBank/DDBJ whole genome shotgun (WGS) entry which is preliminary data.</text>
</comment>
<dbReference type="EMBL" id="QKKF02030863">
    <property type="protein sequence ID" value="RZF34632.1"/>
    <property type="molecule type" value="Genomic_DNA"/>
</dbReference>
<reference evidence="1 2" key="1">
    <citation type="journal article" date="2017" name="Gigascience">
        <title>Genome sequence of the small brown planthopper, Laodelphax striatellus.</title>
        <authorList>
            <person name="Zhu J."/>
            <person name="Jiang F."/>
            <person name="Wang X."/>
            <person name="Yang P."/>
            <person name="Bao Y."/>
            <person name="Zhao W."/>
            <person name="Wang W."/>
            <person name="Lu H."/>
            <person name="Wang Q."/>
            <person name="Cui N."/>
            <person name="Li J."/>
            <person name="Chen X."/>
            <person name="Luo L."/>
            <person name="Yu J."/>
            <person name="Kang L."/>
            <person name="Cui F."/>
        </authorList>
    </citation>
    <scope>NUCLEOTIDE SEQUENCE [LARGE SCALE GENOMIC DNA]</scope>
    <source>
        <strain evidence="1">Lst14</strain>
    </source>
</reference>
<evidence type="ECO:0000313" key="2">
    <source>
        <dbReference type="Proteomes" id="UP000291343"/>
    </source>
</evidence>
<proteinExistence type="predicted"/>
<evidence type="ECO:0000313" key="1">
    <source>
        <dbReference type="EMBL" id="RZF34632.1"/>
    </source>
</evidence>
<dbReference type="Proteomes" id="UP000291343">
    <property type="component" value="Unassembled WGS sequence"/>
</dbReference>
<name>A0A482WN46_LAOST</name>
<organism evidence="1 2">
    <name type="scientific">Laodelphax striatellus</name>
    <name type="common">Small brown planthopper</name>
    <name type="synonym">Delphax striatella</name>
    <dbReference type="NCBI Taxonomy" id="195883"/>
    <lineage>
        <taxon>Eukaryota</taxon>
        <taxon>Metazoa</taxon>
        <taxon>Ecdysozoa</taxon>
        <taxon>Arthropoda</taxon>
        <taxon>Hexapoda</taxon>
        <taxon>Insecta</taxon>
        <taxon>Pterygota</taxon>
        <taxon>Neoptera</taxon>
        <taxon>Paraneoptera</taxon>
        <taxon>Hemiptera</taxon>
        <taxon>Auchenorrhyncha</taxon>
        <taxon>Fulgoroidea</taxon>
        <taxon>Delphacidae</taxon>
        <taxon>Criomorphinae</taxon>
        <taxon>Laodelphax</taxon>
    </lineage>
</organism>